<proteinExistence type="inferred from homology"/>
<feature type="transmembrane region" description="Helical" evidence="7">
    <location>
        <begin position="130"/>
        <end position="149"/>
    </location>
</feature>
<dbReference type="PANTHER" id="PTHR43386:SF1">
    <property type="entry name" value="D,D-DIPEPTIDE TRANSPORT SYSTEM PERMEASE PROTEIN DDPC-RELATED"/>
    <property type="match status" value="1"/>
</dbReference>
<dbReference type="Proteomes" id="UP000676506">
    <property type="component" value="Chromosome 1"/>
</dbReference>
<feature type="transmembrane region" description="Helical" evidence="7">
    <location>
        <begin position="7"/>
        <end position="26"/>
    </location>
</feature>
<comment type="similarity">
    <text evidence="7">Belongs to the binding-protein-dependent transport system permease family.</text>
</comment>
<keyword evidence="5 7" id="KW-1133">Transmembrane helix</keyword>
<dbReference type="CDD" id="cd06261">
    <property type="entry name" value="TM_PBP2"/>
    <property type="match status" value="1"/>
</dbReference>
<feature type="domain" description="ABC transmembrane type-1" evidence="8">
    <location>
        <begin position="66"/>
        <end position="256"/>
    </location>
</feature>
<accession>A0ABX8BC45</accession>
<keyword evidence="10" id="KW-1185">Reference proteome</keyword>
<dbReference type="InterPro" id="IPR050366">
    <property type="entry name" value="BP-dependent_transpt_permease"/>
</dbReference>
<reference evidence="9 10" key="1">
    <citation type="submission" date="2021-03" db="EMBL/GenBank/DDBJ databases">
        <title>Genomic and phenotypic characterization of Chloracidobacterium isolates provides evidence for multiple species.</title>
        <authorList>
            <person name="Saini M.K."/>
            <person name="Costas A.M.G."/>
            <person name="Tank M."/>
            <person name="Bryant D.A."/>
        </authorList>
    </citation>
    <scope>NUCLEOTIDE SEQUENCE [LARGE SCALE GENOMIC DNA]</scope>
    <source>
        <strain evidence="9 10">BV2-C</strain>
    </source>
</reference>
<dbReference type="SUPFAM" id="SSF161098">
    <property type="entry name" value="MetI-like"/>
    <property type="match status" value="1"/>
</dbReference>
<name>A0ABX8BC45_9BACT</name>
<feature type="transmembrane region" description="Helical" evidence="7">
    <location>
        <begin position="105"/>
        <end position="124"/>
    </location>
</feature>
<organism evidence="9 10">
    <name type="scientific">Chloracidobacterium validum</name>
    <dbReference type="NCBI Taxonomy" id="2821543"/>
    <lineage>
        <taxon>Bacteria</taxon>
        <taxon>Pseudomonadati</taxon>
        <taxon>Acidobacteriota</taxon>
        <taxon>Terriglobia</taxon>
        <taxon>Terriglobales</taxon>
        <taxon>Acidobacteriaceae</taxon>
        <taxon>Chloracidobacterium</taxon>
    </lineage>
</organism>
<feature type="transmembrane region" description="Helical" evidence="7">
    <location>
        <begin position="188"/>
        <end position="213"/>
    </location>
</feature>
<sequence>MNLVGKIGLGIVVMLVLIATVGPFFIAPEQVTFQDLDRSFDPPSWAHPMGLDENGRDILARVVYGARVSLTVGVIVVAISSLVGMLLGLVSGYVGGWVDRFISGFWFNVFLAFPGILLAIATVAFLGASLVNLILALCVIGWVGYARLIRAQVLKVREYDFVTAARALGASNARILLWHILPNAVQPLIVQASLGMAGAILAEASLSFLGLGIPPPTPSWGAMLSDARTHFASGWHMTVFPAGMITLTVLGFNLLGDGLRERLDPKQRPR</sequence>
<gene>
    <name evidence="9" type="ORF">J8C06_08375</name>
</gene>
<evidence type="ECO:0000256" key="4">
    <source>
        <dbReference type="ARBA" id="ARBA00022692"/>
    </source>
</evidence>
<evidence type="ECO:0000313" key="9">
    <source>
        <dbReference type="EMBL" id="QUW03977.1"/>
    </source>
</evidence>
<evidence type="ECO:0000256" key="5">
    <source>
        <dbReference type="ARBA" id="ARBA00022989"/>
    </source>
</evidence>
<dbReference type="InterPro" id="IPR000515">
    <property type="entry name" value="MetI-like"/>
</dbReference>
<evidence type="ECO:0000256" key="7">
    <source>
        <dbReference type="RuleBase" id="RU363032"/>
    </source>
</evidence>
<keyword evidence="2 7" id="KW-0813">Transport</keyword>
<keyword evidence="4 7" id="KW-0812">Transmembrane</keyword>
<comment type="subcellular location">
    <subcellularLocation>
        <location evidence="1 7">Cell membrane</location>
        <topology evidence="1 7">Multi-pass membrane protein</topology>
    </subcellularLocation>
</comment>
<dbReference type="Gene3D" id="1.10.3720.10">
    <property type="entry name" value="MetI-like"/>
    <property type="match status" value="1"/>
</dbReference>
<dbReference type="Pfam" id="PF00528">
    <property type="entry name" value="BPD_transp_1"/>
    <property type="match status" value="1"/>
</dbReference>
<dbReference type="EMBL" id="CP072648">
    <property type="protein sequence ID" value="QUW03977.1"/>
    <property type="molecule type" value="Genomic_DNA"/>
</dbReference>
<feature type="transmembrane region" description="Helical" evidence="7">
    <location>
        <begin position="70"/>
        <end position="93"/>
    </location>
</feature>
<evidence type="ECO:0000256" key="2">
    <source>
        <dbReference type="ARBA" id="ARBA00022448"/>
    </source>
</evidence>
<dbReference type="PROSITE" id="PS50928">
    <property type="entry name" value="ABC_TM1"/>
    <property type="match status" value="1"/>
</dbReference>
<evidence type="ECO:0000259" key="8">
    <source>
        <dbReference type="PROSITE" id="PS50928"/>
    </source>
</evidence>
<protein>
    <submittedName>
        <fullName evidence="9">ABC transporter permease</fullName>
    </submittedName>
</protein>
<evidence type="ECO:0000313" key="10">
    <source>
        <dbReference type="Proteomes" id="UP000676506"/>
    </source>
</evidence>
<keyword evidence="6 7" id="KW-0472">Membrane</keyword>
<evidence type="ECO:0000256" key="1">
    <source>
        <dbReference type="ARBA" id="ARBA00004651"/>
    </source>
</evidence>
<feature type="transmembrane region" description="Helical" evidence="7">
    <location>
        <begin position="233"/>
        <end position="256"/>
    </location>
</feature>
<keyword evidence="3" id="KW-1003">Cell membrane</keyword>
<dbReference type="InterPro" id="IPR035906">
    <property type="entry name" value="MetI-like_sf"/>
</dbReference>
<evidence type="ECO:0000256" key="3">
    <source>
        <dbReference type="ARBA" id="ARBA00022475"/>
    </source>
</evidence>
<evidence type="ECO:0000256" key="6">
    <source>
        <dbReference type="ARBA" id="ARBA00023136"/>
    </source>
</evidence>
<dbReference type="PANTHER" id="PTHR43386">
    <property type="entry name" value="OLIGOPEPTIDE TRANSPORT SYSTEM PERMEASE PROTEIN APPC"/>
    <property type="match status" value="1"/>
</dbReference>